<sequence length="166" mass="18036">MSASDNTASRDLAAAVMGEPGFSQMGRTFSIPLASLLAPAEQPKLEITHKDAPAPKLTGLRANAGKPRMDLVAPSIMTAIATVAEFGARKYAARNWENGMEYGKVYASLMRHLLAWWEGQENDPESGLPHLHHVAWNAQALVEYDRRLKAGTLPAEVDDRPSTSRG</sequence>
<evidence type="ECO:0000259" key="1">
    <source>
        <dbReference type="Pfam" id="PF18909"/>
    </source>
</evidence>
<evidence type="ECO:0000313" key="3">
    <source>
        <dbReference type="Proteomes" id="UP001595593"/>
    </source>
</evidence>
<dbReference type="Proteomes" id="UP001595593">
    <property type="component" value="Unassembled WGS sequence"/>
</dbReference>
<protein>
    <submittedName>
        <fullName evidence="2">dATP/dGTP diphosphohydrolase domain-containing protein</fullName>
    </submittedName>
</protein>
<accession>A0ABV7G3E1</accession>
<dbReference type="EMBL" id="JBHRTN010000020">
    <property type="protein sequence ID" value="MFC3127229.1"/>
    <property type="molecule type" value="Genomic_DNA"/>
</dbReference>
<dbReference type="RefSeq" id="WP_379599096.1">
    <property type="nucleotide sequence ID" value="NZ_JBHRTN010000020.1"/>
</dbReference>
<keyword evidence="3" id="KW-1185">Reference proteome</keyword>
<dbReference type="Pfam" id="PF18909">
    <property type="entry name" value="dGTP_diPhyd_N"/>
    <property type="match status" value="1"/>
</dbReference>
<name>A0ABV7G3E1_9PROT</name>
<gene>
    <name evidence="2" type="ORF">ACFOD4_19345</name>
</gene>
<evidence type="ECO:0000313" key="2">
    <source>
        <dbReference type="EMBL" id="MFC3127229.1"/>
    </source>
</evidence>
<comment type="caution">
    <text evidence="2">The sequence shown here is derived from an EMBL/GenBank/DDBJ whole genome shotgun (WGS) entry which is preliminary data.</text>
</comment>
<organism evidence="2 3">
    <name type="scientific">Teichococcus globiformis</name>
    <dbReference type="NCBI Taxonomy" id="2307229"/>
    <lineage>
        <taxon>Bacteria</taxon>
        <taxon>Pseudomonadati</taxon>
        <taxon>Pseudomonadota</taxon>
        <taxon>Alphaproteobacteria</taxon>
        <taxon>Acetobacterales</taxon>
        <taxon>Roseomonadaceae</taxon>
        <taxon>Roseomonas</taxon>
    </lineage>
</organism>
<feature type="domain" description="dATP/dGTP diphosphohydrolase N-terminal" evidence="1">
    <location>
        <begin position="58"/>
        <end position="147"/>
    </location>
</feature>
<proteinExistence type="predicted"/>
<dbReference type="InterPro" id="IPR044038">
    <property type="entry name" value="dATP/dGTP_diPOhydrolase_N"/>
</dbReference>
<reference evidence="3" key="1">
    <citation type="journal article" date="2019" name="Int. J. Syst. Evol. Microbiol.">
        <title>The Global Catalogue of Microorganisms (GCM) 10K type strain sequencing project: providing services to taxonomists for standard genome sequencing and annotation.</title>
        <authorList>
            <consortium name="The Broad Institute Genomics Platform"/>
            <consortium name="The Broad Institute Genome Sequencing Center for Infectious Disease"/>
            <person name="Wu L."/>
            <person name="Ma J."/>
        </authorList>
    </citation>
    <scope>NUCLEOTIDE SEQUENCE [LARGE SCALE GENOMIC DNA]</scope>
    <source>
        <strain evidence="3">KCTC 52094</strain>
    </source>
</reference>